<protein>
    <submittedName>
        <fullName evidence="2">PIN domain nuclease</fullName>
    </submittedName>
</protein>
<comment type="caution">
    <text evidence="2">The sequence shown here is derived from an EMBL/GenBank/DDBJ whole genome shotgun (WGS) entry which is preliminary data.</text>
</comment>
<feature type="domain" description="PIN" evidence="1">
    <location>
        <begin position="4"/>
        <end position="117"/>
    </location>
</feature>
<reference evidence="2 3" key="1">
    <citation type="submission" date="2017-11" db="EMBL/GenBank/DDBJ databases">
        <title>Infants hospitalized years apart are colonized by the same room-sourced microbial strains.</title>
        <authorList>
            <person name="Brooks B."/>
            <person name="Olm M.R."/>
            <person name="Firek B.A."/>
            <person name="Baker R."/>
            <person name="Thomas B.C."/>
            <person name="Morowitz M.J."/>
            <person name="Banfield J.F."/>
        </authorList>
    </citation>
    <scope>NUCLEOTIDE SEQUENCE [LARGE SCALE GENOMIC DNA]</scope>
    <source>
        <strain evidence="2">S2_009_000_R2_76</strain>
    </source>
</reference>
<evidence type="ECO:0000259" key="1">
    <source>
        <dbReference type="Pfam" id="PF13470"/>
    </source>
</evidence>
<name>A0A2W5GWX0_9SPHI</name>
<gene>
    <name evidence="2" type="ORF">DI598_05755</name>
</gene>
<dbReference type="Pfam" id="PF13470">
    <property type="entry name" value="PIN_3"/>
    <property type="match status" value="1"/>
</dbReference>
<dbReference type="InterPro" id="IPR002716">
    <property type="entry name" value="PIN_dom"/>
</dbReference>
<dbReference type="InterPro" id="IPR029060">
    <property type="entry name" value="PIN-like_dom_sf"/>
</dbReference>
<sequence>MDKLFVDTNIVIDLLQKREDFFEEAQELFTLADKKKVKLSISSLTIANTHFLLSKHYNSNDARKILSKFKVLVEVLPLDNKIIDLALTSDLKDFEDAIQFFTAIEHNTDIIITRNKKDFKKQNLPILTAKEYLNRK</sequence>
<dbReference type="AlphaFoldDB" id="A0A2W5GWX0"/>
<dbReference type="Gene3D" id="3.40.50.1010">
    <property type="entry name" value="5'-nuclease"/>
    <property type="match status" value="1"/>
</dbReference>
<dbReference type="Proteomes" id="UP000249645">
    <property type="component" value="Unassembled WGS sequence"/>
</dbReference>
<accession>A0A2W5GWX0</accession>
<proteinExistence type="predicted"/>
<evidence type="ECO:0000313" key="3">
    <source>
        <dbReference type="Proteomes" id="UP000249645"/>
    </source>
</evidence>
<organism evidence="2 3">
    <name type="scientific">Pseudopedobacter saltans</name>
    <dbReference type="NCBI Taxonomy" id="151895"/>
    <lineage>
        <taxon>Bacteria</taxon>
        <taxon>Pseudomonadati</taxon>
        <taxon>Bacteroidota</taxon>
        <taxon>Sphingobacteriia</taxon>
        <taxon>Sphingobacteriales</taxon>
        <taxon>Sphingobacteriaceae</taxon>
        <taxon>Pseudopedobacter</taxon>
    </lineage>
</organism>
<dbReference type="EMBL" id="QFOI01000071">
    <property type="protein sequence ID" value="PZP50346.1"/>
    <property type="molecule type" value="Genomic_DNA"/>
</dbReference>
<evidence type="ECO:0000313" key="2">
    <source>
        <dbReference type="EMBL" id="PZP50346.1"/>
    </source>
</evidence>
<dbReference type="SUPFAM" id="SSF88723">
    <property type="entry name" value="PIN domain-like"/>
    <property type="match status" value="1"/>
</dbReference>